<evidence type="ECO:0000313" key="2">
    <source>
        <dbReference type="EMBL" id="OXA56123.1"/>
    </source>
</evidence>
<dbReference type="Proteomes" id="UP000198287">
    <property type="component" value="Unassembled WGS sequence"/>
</dbReference>
<keyword evidence="3" id="KW-1185">Reference proteome</keyword>
<dbReference type="AlphaFoldDB" id="A0A226EER4"/>
<evidence type="ECO:0000313" key="3">
    <source>
        <dbReference type="Proteomes" id="UP000198287"/>
    </source>
</evidence>
<reference evidence="2 3" key="1">
    <citation type="submission" date="2015-12" db="EMBL/GenBank/DDBJ databases">
        <title>The genome of Folsomia candida.</title>
        <authorList>
            <person name="Faddeeva A."/>
            <person name="Derks M.F."/>
            <person name="Anvar Y."/>
            <person name="Smit S."/>
            <person name="Van Straalen N."/>
            <person name="Roelofs D."/>
        </authorList>
    </citation>
    <scope>NUCLEOTIDE SEQUENCE [LARGE SCALE GENOMIC DNA]</scope>
    <source>
        <strain evidence="2 3">VU population</strain>
        <tissue evidence="2">Whole body</tissue>
    </source>
</reference>
<dbReference type="EMBL" id="LNIX01000004">
    <property type="protein sequence ID" value="OXA56123.1"/>
    <property type="molecule type" value="Genomic_DNA"/>
</dbReference>
<name>A0A226EER4_FOLCA</name>
<accession>A0A226EER4</accession>
<dbReference type="Gene3D" id="2.120.10.80">
    <property type="entry name" value="Kelch-type beta propeller"/>
    <property type="match status" value="1"/>
</dbReference>
<dbReference type="SUPFAM" id="SSF117281">
    <property type="entry name" value="Kelch motif"/>
    <property type="match status" value="1"/>
</dbReference>
<keyword evidence="1" id="KW-0732">Signal</keyword>
<comment type="caution">
    <text evidence="2">The sequence shown here is derived from an EMBL/GenBank/DDBJ whole genome shotgun (WGS) entry which is preliminary data.</text>
</comment>
<dbReference type="InterPro" id="IPR015915">
    <property type="entry name" value="Kelch-typ_b-propeller"/>
</dbReference>
<gene>
    <name evidence="2" type="ORF">Fcan01_09017</name>
</gene>
<protein>
    <submittedName>
        <fullName evidence="2">Kelch-like protein 12</fullName>
    </submittedName>
</protein>
<proteinExistence type="predicted"/>
<evidence type="ECO:0000256" key="1">
    <source>
        <dbReference type="SAM" id="SignalP"/>
    </source>
</evidence>
<feature type="signal peptide" evidence="1">
    <location>
        <begin position="1"/>
        <end position="24"/>
    </location>
</feature>
<feature type="chain" id="PRO_5012985598" evidence="1">
    <location>
        <begin position="25"/>
        <end position="319"/>
    </location>
</feature>
<organism evidence="2 3">
    <name type="scientific">Folsomia candida</name>
    <name type="common">Springtail</name>
    <dbReference type="NCBI Taxonomy" id="158441"/>
    <lineage>
        <taxon>Eukaryota</taxon>
        <taxon>Metazoa</taxon>
        <taxon>Ecdysozoa</taxon>
        <taxon>Arthropoda</taxon>
        <taxon>Hexapoda</taxon>
        <taxon>Collembola</taxon>
        <taxon>Entomobryomorpha</taxon>
        <taxon>Isotomoidea</taxon>
        <taxon>Isotomidae</taxon>
        <taxon>Proisotominae</taxon>
        <taxon>Folsomia</taxon>
    </lineage>
</organism>
<sequence length="319" mass="35651">MACGSHLIVATFCLGTLVIQPLDACTTPKPNLRAIKSSAKLPALKFLLNPIYDGDDYIYLVDGYGNSLNHSTAIISRYLSVAQNSYYNLVWGSAFMDFEQNLIYYLSGLDTAGRIMKVDLNTNNWTIIGDWTSEWIAARILVDNYTGYIMGGNFYNSTNAFHIKTTTSTRLSDLPASFQECGLSGVHTGNDSVYLFGCPWGTCDKVGKYSIKMDSFEVLQPDTGYKSGVLSTVWTGELIYIFGNVANYSSPNVWTYNVETNVLAPVTVDDFPGEEDQQIAFTDAVYVKKLNRIYTFGGQTVDQMDNRMIRDDIWYIDLN</sequence>